<feature type="signal peptide" evidence="1">
    <location>
        <begin position="1"/>
        <end position="21"/>
    </location>
</feature>
<proteinExistence type="predicted"/>
<keyword evidence="3" id="KW-1185">Reference proteome</keyword>
<dbReference type="RefSeq" id="WP_116855190.1">
    <property type="nucleotide sequence ID" value="NZ_QTJV01000007.1"/>
</dbReference>
<dbReference type="Proteomes" id="UP000261174">
    <property type="component" value="Unassembled WGS sequence"/>
</dbReference>
<comment type="caution">
    <text evidence="2">The sequence shown here is derived from an EMBL/GenBank/DDBJ whole genome shotgun (WGS) entry which is preliminary data.</text>
</comment>
<dbReference type="AlphaFoldDB" id="A0A3E1NZJ8"/>
<gene>
    <name evidence="2" type="ORF">DXN04_20180</name>
</gene>
<dbReference type="EMBL" id="QTJV01000007">
    <property type="protein sequence ID" value="RFM33343.1"/>
    <property type="molecule type" value="Genomic_DNA"/>
</dbReference>
<reference evidence="2 3" key="1">
    <citation type="submission" date="2018-08" db="EMBL/GenBank/DDBJ databases">
        <title>Chitinophaga sp. K20C18050901, a novel bacterium isolated from forest soil.</title>
        <authorList>
            <person name="Wang C."/>
        </authorList>
    </citation>
    <scope>NUCLEOTIDE SEQUENCE [LARGE SCALE GENOMIC DNA]</scope>
    <source>
        <strain evidence="2 3">K20C18050901</strain>
    </source>
</reference>
<evidence type="ECO:0000256" key="1">
    <source>
        <dbReference type="SAM" id="SignalP"/>
    </source>
</evidence>
<keyword evidence="1" id="KW-0732">Signal</keyword>
<sequence>MRYFWQGTRLLALLFTSQLSAQVPQVQLSNNFPEPGDGFDKILLLDNSYTAYLHFDKKAGIIVNMFDGQHKPAATDTVNAKLFDVNALNDTEIDGIYEINGQVVLFLQQLVKMKPRLYRLILDGKTGKLVQEDQLGELPTIQHRDVVVQDNFASHDFYVAKDPRSGYYAVASFAGGELDKKETPGERVQVYQYSPDHQQIGHSTSYLPSADYPYHGYLDMAVHKDQVYLVTTPLRIRRNVKDTSAMVAVSRIHDTEVKHQLLPYTANMQDIHANIQYIPASQKLVLLLTNATGKGTKTPGVDMQLSYLDANTLDEYRHQPLSLDKISAYAQEKLKYTDPYTGVPQRMMITDDGKTTLLFENIALFTSGGTNAWNNMHTNMNDIGVLTLDSNGIVQSGLAQIKMQIANGLYDPLFLYRRKKGQWMFRNRIQALNTTPYLSFDYLNTAHGNYILFNDYLAYLDPGGVYTDKKPLRYLIEANVVCYNAAGERLFLFGTPETYKGYYCMLGASDYKQEKSQYVTILITRKGETRQANIAWVQF</sequence>
<protein>
    <submittedName>
        <fullName evidence="2">Uncharacterized protein</fullName>
    </submittedName>
</protein>
<name>A0A3E1NZJ8_9BACT</name>
<feature type="chain" id="PRO_5017826955" evidence="1">
    <location>
        <begin position="22"/>
        <end position="539"/>
    </location>
</feature>
<evidence type="ECO:0000313" key="2">
    <source>
        <dbReference type="EMBL" id="RFM33343.1"/>
    </source>
</evidence>
<dbReference type="OrthoDB" id="610057at2"/>
<accession>A0A3E1NZJ8</accession>
<organism evidence="2 3">
    <name type="scientific">Chitinophaga silvisoli</name>
    <dbReference type="NCBI Taxonomy" id="2291814"/>
    <lineage>
        <taxon>Bacteria</taxon>
        <taxon>Pseudomonadati</taxon>
        <taxon>Bacteroidota</taxon>
        <taxon>Chitinophagia</taxon>
        <taxon>Chitinophagales</taxon>
        <taxon>Chitinophagaceae</taxon>
        <taxon>Chitinophaga</taxon>
    </lineage>
</organism>
<evidence type="ECO:0000313" key="3">
    <source>
        <dbReference type="Proteomes" id="UP000261174"/>
    </source>
</evidence>